<dbReference type="SFLD" id="SFLDG01200">
    <property type="entry name" value="SUF1.1"/>
    <property type="match status" value="2"/>
</dbReference>
<keyword evidence="5" id="KW-1185">Reference proteome</keyword>
<dbReference type="InterPro" id="IPR033468">
    <property type="entry name" value="Metaxin_GST"/>
</dbReference>
<name>A0A2A6BUC9_PRIPA</name>
<organism evidence="4 5">
    <name type="scientific">Pristionchus pacificus</name>
    <name type="common">Parasitic nematode worm</name>
    <dbReference type="NCBI Taxonomy" id="54126"/>
    <lineage>
        <taxon>Eukaryota</taxon>
        <taxon>Metazoa</taxon>
        <taxon>Ecdysozoa</taxon>
        <taxon>Nematoda</taxon>
        <taxon>Chromadorea</taxon>
        <taxon>Rhabditida</taxon>
        <taxon>Rhabditina</taxon>
        <taxon>Diplogasteromorpha</taxon>
        <taxon>Diplogasteroidea</taxon>
        <taxon>Neodiplogasteridae</taxon>
        <taxon>Pristionchus</taxon>
    </lineage>
</organism>
<feature type="domain" description="Thioredoxin-like fold" evidence="3">
    <location>
        <begin position="32"/>
        <end position="123"/>
    </location>
</feature>
<dbReference type="InterPro" id="IPR012336">
    <property type="entry name" value="Thioredoxin-like_fold"/>
</dbReference>
<dbReference type="Pfam" id="PF17171">
    <property type="entry name" value="GST_C_6"/>
    <property type="match status" value="2"/>
</dbReference>
<dbReference type="InterPro" id="IPR050931">
    <property type="entry name" value="Mito_Protein_Transport_Metaxin"/>
</dbReference>
<evidence type="ECO:0000259" key="2">
    <source>
        <dbReference type="Pfam" id="PF17171"/>
    </source>
</evidence>
<reference evidence="5" key="1">
    <citation type="journal article" date="2008" name="Nat. Genet.">
        <title>The Pristionchus pacificus genome provides a unique perspective on nematode lifestyle and parasitism.</title>
        <authorList>
            <person name="Dieterich C."/>
            <person name="Clifton S.W."/>
            <person name="Schuster L.N."/>
            <person name="Chinwalla A."/>
            <person name="Delehaunty K."/>
            <person name="Dinkelacker I."/>
            <person name="Fulton L."/>
            <person name="Fulton R."/>
            <person name="Godfrey J."/>
            <person name="Minx P."/>
            <person name="Mitreva M."/>
            <person name="Roeseler W."/>
            <person name="Tian H."/>
            <person name="Witte H."/>
            <person name="Yang S.P."/>
            <person name="Wilson R.K."/>
            <person name="Sommer R.J."/>
        </authorList>
    </citation>
    <scope>NUCLEOTIDE SEQUENCE [LARGE SCALE GENOMIC DNA]</scope>
    <source>
        <strain evidence="5">PS312</strain>
    </source>
</reference>
<evidence type="ECO:0000259" key="3">
    <source>
        <dbReference type="Pfam" id="PF17172"/>
    </source>
</evidence>
<accession>A0A8R1YDH4</accession>
<protein>
    <submittedName>
        <fullName evidence="4">Glutathione S-transferase</fullName>
    </submittedName>
</protein>
<dbReference type="SFLD" id="SFLDS00019">
    <property type="entry name" value="Glutathione_Transferase_(cytos"/>
    <property type="match status" value="2"/>
</dbReference>
<evidence type="ECO:0000256" key="1">
    <source>
        <dbReference type="ARBA" id="ARBA00006475"/>
    </source>
</evidence>
<dbReference type="PANTHER" id="PTHR12289:SF72">
    <property type="entry name" value="GST N-TERMINAL DOMAIN-CONTAINING PROTEIN"/>
    <property type="match status" value="1"/>
</dbReference>
<evidence type="ECO:0000313" key="4">
    <source>
        <dbReference type="EnsemblMetazoa" id="PPA05190.1"/>
    </source>
</evidence>
<dbReference type="InterPro" id="IPR026928">
    <property type="entry name" value="FAX/IsoI-like"/>
</dbReference>
<comment type="similarity">
    <text evidence="1">Belongs to the FAX family.</text>
</comment>
<feature type="domain" description="Metaxin glutathione S-transferase" evidence="2">
    <location>
        <begin position="479"/>
        <end position="543"/>
    </location>
</feature>
<dbReference type="SFLD" id="SFLDG01180">
    <property type="entry name" value="SUF1"/>
    <property type="match status" value="2"/>
</dbReference>
<dbReference type="CDD" id="cd03080">
    <property type="entry name" value="GST_N_Metaxin_like"/>
    <property type="match status" value="2"/>
</dbReference>
<dbReference type="Gene3D" id="3.40.30.10">
    <property type="entry name" value="Glutaredoxin"/>
    <property type="match status" value="1"/>
</dbReference>
<dbReference type="InterPro" id="IPR036249">
    <property type="entry name" value="Thioredoxin-like_sf"/>
</dbReference>
<accession>A0A2A6BUC9</accession>
<proteinExistence type="inferred from homology"/>
<dbReference type="AlphaFoldDB" id="A0A2A6BUC9"/>
<feature type="domain" description="Metaxin glutathione S-transferase" evidence="2">
    <location>
        <begin position="182"/>
        <end position="244"/>
    </location>
</feature>
<sequence>MPAPQLLKRDWQKDHVYLVQFPRMGCIPTASPFALKLETWLRLCKIPYTNVSNEFKIMSEKGQIPFIELNGRHYADSVHIIDVLKHEFKKDPEAMLNPLEKAQLVAFRAMIEDGLFWAIPYNRSRNFKWFTTEQGAGGHVHGIKKIVFEKIIMPKFTKMIKSKCHAQGIGRHNQLEVEKMTKEQFDALENFIAGKSFFFGEIPTTLDITAFGHITQFLYTPMASDELKNHLEQKCPNLTKMVHRLKDEFWPDWDEACSKLSLATTMEQAEGAAAAAAAAEGIMAMAWDDTNVGGIEELNDPLIAHLRIRDHRIVLIQFPRARIVPTISPFALKMETFLRVADLPYLNVSNKFRQRSTKGQIPYIELDGEQVPDTHFIIKRLKKEFERNNPDVDLTEEEVALSKAYLALIENRLFWVYENSLAQDPSWLGKDEGIAGHFSKWKLRLFRLIALKPLKYMMRKKCRLQGVRRLTQLEIENQAKADLSALSSLLGENDYFFGDKPTTLDCSAFGLLVMFVYTPIWPTPIKRHLEENCANLVAMVERMREQYWADWDEACSNLSLHTEWKRARMIAERYSLVPCDVSMANLHEASGGNDDNEGRVIEEELEIIEEIKDQEIDEQQDQIKIHDH</sequence>
<dbReference type="CDD" id="cd03193">
    <property type="entry name" value="GST_C_Metaxin"/>
    <property type="match status" value="2"/>
</dbReference>
<dbReference type="Pfam" id="PF17172">
    <property type="entry name" value="GST_N_4"/>
    <property type="match status" value="2"/>
</dbReference>
<dbReference type="GO" id="GO:0005737">
    <property type="term" value="C:cytoplasm"/>
    <property type="evidence" value="ECO:0000318"/>
    <property type="project" value="GO_Central"/>
</dbReference>
<dbReference type="Proteomes" id="UP000005239">
    <property type="component" value="Unassembled WGS sequence"/>
</dbReference>
<evidence type="ECO:0000313" key="5">
    <source>
        <dbReference type="Proteomes" id="UP000005239"/>
    </source>
</evidence>
<dbReference type="SUPFAM" id="SSF52833">
    <property type="entry name" value="Thioredoxin-like"/>
    <property type="match status" value="2"/>
</dbReference>
<dbReference type="InterPro" id="IPR036282">
    <property type="entry name" value="Glutathione-S-Trfase_C_sf"/>
</dbReference>
<gene>
    <name evidence="4" type="primary">WBGene00094744</name>
</gene>
<reference evidence="4" key="2">
    <citation type="submission" date="2022-06" db="UniProtKB">
        <authorList>
            <consortium name="EnsemblMetazoa"/>
        </authorList>
    </citation>
    <scope>IDENTIFICATION</scope>
    <source>
        <strain evidence="4">PS312</strain>
    </source>
</reference>
<feature type="domain" description="Thioredoxin-like fold" evidence="3">
    <location>
        <begin position="329"/>
        <end position="417"/>
    </location>
</feature>
<dbReference type="InterPro" id="IPR040079">
    <property type="entry name" value="Glutathione_S-Trfase"/>
</dbReference>
<dbReference type="PANTHER" id="PTHR12289">
    <property type="entry name" value="METAXIN RELATED"/>
    <property type="match status" value="1"/>
</dbReference>
<dbReference type="Gene3D" id="1.20.1050.10">
    <property type="match status" value="2"/>
</dbReference>
<dbReference type="EnsemblMetazoa" id="PPA05190.1">
    <property type="protein sequence ID" value="PPA05190.1"/>
    <property type="gene ID" value="WBGene00094744"/>
</dbReference>
<dbReference type="SUPFAM" id="SSF47616">
    <property type="entry name" value="GST C-terminal domain-like"/>
    <property type="match status" value="2"/>
</dbReference>